<evidence type="ECO:0000256" key="5">
    <source>
        <dbReference type="ARBA" id="ARBA00022833"/>
    </source>
</evidence>
<keyword evidence="9" id="KW-1185">Reference proteome</keyword>
<proteinExistence type="predicted"/>
<evidence type="ECO:0000256" key="3">
    <source>
        <dbReference type="ARBA" id="ARBA00022723"/>
    </source>
</evidence>
<dbReference type="Proteomes" id="UP000011083">
    <property type="component" value="Unassembled WGS sequence"/>
</dbReference>
<evidence type="ECO:0000256" key="1">
    <source>
        <dbReference type="ARBA" id="ARBA00001947"/>
    </source>
</evidence>
<keyword evidence="6" id="KW-0482">Metalloprotease</keyword>
<dbReference type="EMBL" id="KB007837">
    <property type="protein sequence ID" value="ELR24138.1"/>
    <property type="molecule type" value="Genomic_DNA"/>
</dbReference>
<feature type="compositionally biased region" description="Acidic residues" evidence="7">
    <location>
        <begin position="363"/>
        <end position="381"/>
    </location>
</feature>
<dbReference type="KEGG" id="acan:ACA1_153680"/>
<dbReference type="AlphaFoldDB" id="L8HHH0"/>
<name>L8HHH0_ACACF</name>
<keyword evidence="3" id="KW-0479">Metal-binding</keyword>
<sequence length="381" mass="43453">MKGAKKKYGPRGFIPPDRNQRLAAVALPRLAAAKVDERSRRLHAYLEEAVQDETAFRPITIPQPGQWLSDNFEPGQPVKKYIKSAHTLTTPKGRSGPPLEELLRFGEAYLQMPMALLPGLHLRPSDRQRETHLQVDFPPELRPRSAAARDQEIRWRWHHEHTKRKQLSTRDIHSLLRSVLPDDGFCLIALLMDDLFPTDNPKSYVAGEADRSNRSGVFSFSRFHPGFFTDEEELRRLAPSEKAVLLRRSCKLMVHEHCIHYLCIMNGTKGLTEGAGKPTHLCPCCLHKVFLFSCRQKPEGFDVEQRYLQLAEFFREHADGFERELAWTATELSRLEQCLPRPRRTHPAMTTSSAAAAPTSGEEGAEEECNEEEEGEEEEGQ</sequence>
<dbReference type="VEuPathDB" id="AmoebaDB:ACA1_153680"/>
<dbReference type="OMA" id="NARFMYP"/>
<feature type="region of interest" description="Disordered" evidence="7">
    <location>
        <begin position="340"/>
        <end position="381"/>
    </location>
</feature>
<protein>
    <submittedName>
        <fullName evidence="8">Amz2 protein</fullName>
    </submittedName>
</protein>
<dbReference type="GO" id="GO:0008237">
    <property type="term" value="F:metallopeptidase activity"/>
    <property type="evidence" value="ECO:0007669"/>
    <property type="project" value="UniProtKB-KW"/>
</dbReference>
<evidence type="ECO:0000256" key="4">
    <source>
        <dbReference type="ARBA" id="ARBA00022801"/>
    </source>
</evidence>
<dbReference type="PANTHER" id="PTHR15910:SF1">
    <property type="entry name" value="ARCHAEMETZINCIN-2"/>
    <property type="match status" value="1"/>
</dbReference>
<keyword evidence="2" id="KW-0645">Protease</keyword>
<dbReference type="RefSeq" id="XP_004353666.1">
    <property type="nucleotide sequence ID" value="XM_004353614.1"/>
</dbReference>
<accession>L8HHH0</accession>
<keyword evidence="4" id="KW-0378">Hydrolase</keyword>
<evidence type="ECO:0000256" key="6">
    <source>
        <dbReference type="ARBA" id="ARBA00023049"/>
    </source>
</evidence>
<evidence type="ECO:0000256" key="7">
    <source>
        <dbReference type="SAM" id="MobiDB-lite"/>
    </source>
</evidence>
<feature type="compositionally biased region" description="Low complexity" evidence="7">
    <location>
        <begin position="347"/>
        <end position="362"/>
    </location>
</feature>
<dbReference type="GO" id="GO:0006508">
    <property type="term" value="P:proteolysis"/>
    <property type="evidence" value="ECO:0007669"/>
    <property type="project" value="UniProtKB-KW"/>
</dbReference>
<comment type="cofactor">
    <cofactor evidence="1">
        <name>Zn(2+)</name>
        <dbReference type="ChEBI" id="CHEBI:29105"/>
    </cofactor>
</comment>
<evidence type="ECO:0000313" key="9">
    <source>
        <dbReference type="Proteomes" id="UP000011083"/>
    </source>
</evidence>
<dbReference type="OrthoDB" id="2365600at2759"/>
<gene>
    <name evidence="8" type="ORF">ACA1_153680</name>
</gene>
<dbReference type="GeneID" id="14925141"/>
<organism evidence="8 9">
    <name type="scientific">Acanthamoeba castellanii (strain ATCC 30010 / Neff)</name>
    <dbReference type="NCBI Taxonomy" id="1257118"/>
    <lineage>
        <taxon>Eukaryota</taxon>
        <taxon>Amoebozoa</taxon>
        <taxon>Discosea</taxon>
        <taxon>Longamoebia</taxon>
        <taxon>Centramoebida</taxon>
        <taxon>Acanthamoebidae</taxon>
        <taxon>Acanthamoeba</taxon>
    </lineage>
</organism>
<dbReference type="InterPro" id="IPR024079">
    <property type="entry name" value="MetalloPept_cat_dom_sf"/>
</dbReference>
<reference evidence="8 9" key="1">
    <citation type="journal article" date="2013" name="Genome Biol.">
        <title>Genome of Acanthamoeba castellanii highlights extensive lateral gene transfer and early evolution of tyrosine kinase signaling.</title>
        <authorList>
            <person name="Clarke M."/>
            <person name="Lohan A.J."/>
            <person name="Liu B."/>
            <person name="Lagkouvardos I."/>
            <person name="Roy S."/>
            <person name="Zafar N."/>
            <person name="Bertelli C."/>
            <person name="Schilde C."/>
            <person name="Kianianmomeni A."/>
            <person name="Burglin T.R."/>
            <person name="Frech C."/>
            <person name="Turcotte B."/>
            <person name="Kopec K.O."/>
            <person name="Synnott J.M."/>
            <person name="Choo C."/>
            <person name="Paponov I."/>
            <person name="Finkler A."/>
            <person name="Soon Heng Tan C."/>
            <person name="Hutchins A.P."/>
            <person name="Weinmeier T."/>
            <person name="Rattei T."/>
            <person name="Chu J.S."/>
            <person name="Gimenez G."/>
            <person name="Irimia M."/>
            <person name="Rigden D.J."/>
            <person name="Fitzpatrick D.A."/>
            <person name="Lorenzo-Morales J."/>
            <person name="Bateman A."/>
            <person name="Chiu C.H."/>
            <person name="Tang P."/>
            <person name="Hegemann P."/>
            <person name="Fromm H."/>
            <person name="Raoult D."/>
            <person name="Greub G."/>
            <person name="Miranda-Saavedra D."/>
            <person name="Chen N."/>
            <person name="Nash P."/>
            <person name="Ginger M.L."/>
            <person name="Horn M."/>
            <person name="Schaap P."/>
            <person name="Caler L."/>
            <person name="Loftus B."/>
        </authorList>
    </citation>
    <scope>NUCLEOTIDE SEQUENCE [LARGE SCALE GENOMIC DNA]</scope>
    <source>
        <strain evidence="8 9">Neff</strain>
    </source>
</reference>
<dbReference type="InterPro" id="IPR012962">
    <property type="entry name" value="Pept_M54_archaemetzincn"/>
</dbReference>
<dbReference type="Gene3D" id="3.40.390.10">
    <property type="entry name" value="Collagenase (Catalytic Domain)"/>
    <property type="match status" value="1"/>
</dbReference>
<evidence type="ECO:0000256" key="2">
    <source>
        <dbReference type="ARBA" id="ARBA00022670"/>
    </source>
</evidence>
<keyword evidence="5" id="KW-0862">Zinc</keyword>
<evidence type="ECO:0000313" key="8">
    <source>
        <dbReference type="EMBL" id="ELR24138.1"/>
    </source>
</evidence>
<dbReference type="PANTHER" id="PTHR15910">
    <property type="entry name" value="ARCHAEMETZINCIN"/>
    <property type="match status" value="1"/>
</dbReference>
<dbReference type="CDD" id="cd11375">
    <property type="entry name" value="Peptidase_M54"/>
    <property type="match status" value="1"/>
</dbReference>
<dbReference type="GO" id="GO:0046872">
    <property type="term" value="F:metal ion binding"/>
    <property type="evidence" value="ECO:0007669"/>
    <property type="project" value="UniProtKB-KW"/>
</dbReference>